<evidence type="ECO:0000313" key="15">
    <source>
        <dbReference type="Proteomes" id="UP000186594"/>
    </source>
</evidence>
<dbReference type="EMBL" id="LXFE01001707">
    <property type="protein sequence ID" value="OLL23391.1"/>
    <property type="molecule type" value="Genomic_DNA"/>
</dbReference>
<evidence type="ECO:0000256" key="11">
    <source>
        <dbReference type="ARBA" id="ARBA00025571"/>
    </source>
</evidence>
<dbReference type="STRING" id="1198029.A0A1U7LLJ9"/>
<dbReference type="Proteomes" id="UP000186594">
    <property type="component" value="Unassembled WGS sequence"/>
</dbReference>
<keyword evidence="5 12" id="KW-0999">Mitochondrion inner membrane</keyword>
<evidence type="ECO:0000256" key="8">
    <source>
        <dbReference type="ARBA" id="ARBA00023054"/>
    </source>
</evidence>
<feature type="compositionally biased region" description="Low complexity" evidence="13">
    <location>
        <begin position="60"/>
        <end position="76"/>
    </location>
</feature>
<dbReference type="GO" id="GO:0061617">
    <property type="term" value="C:MICOS complex"/>
    <property type="evidence" value="ECO:0007669"/>
    <property type="project" value="TreeGrafter"/>
</dbReference>
<comment type="similarity">
    <text evidence="2 12">Belongs to the MICOS complex subunit Mic60 family.</text>
</comment>
<reference evidence="14 15" key="1">
    <citation type="submission" date="2016-04" db="EMBL/GenBank/DDBJ databases">
        <title>Evolutionary innovation and constraint leading to complex multicellularity in the Ascomycota.</title>
        <authorList>
            <person name="Cisse O."/>
            <person name="Nguyen A."/>
            <person name="Hewitt D.A."/>
            <person name="Jedd G."/>
            <person name="Stajich J.E."/>
        </authorList>
    </citation>
    <scope>NUCLEOTIDE SEQUENCE [LARGE SCALE GENOMIC DNA]</scope>
    <source>
        <strain evidence="14 15">DAH-3</strain>
    </source>
</reference>
<comment type="subcellular location">
    <subcellularLocation>
        <location evidence="1 12">Mitochondrion inner membrane</location>
        <topology evidence="1 12">Single-pass membrane protein</topology>
    </subcellularLocation>
</comment>
<dbReference type="GO" id="GO:0042407">
    <property type="term" value="P:cristae formation"/>
    <property type="evidence" value="ECO:0007669"/>
    <property type="project" value="TreeGrafter"/>
</dbReference>
<keyword evidence="4 12" id="KW-0812">Transmembrane</keyword>
<evidence type="ECO:0000256" key="1">
    <source>
        <dbReference type="ARBA" id="ARBA00004434"/>
    </source>
</evidence>
<dbReference type="InterPro" id="IPR019133">
    <property type="entry name" value="MIC60"/>
</dbReference>
<dbReference type="Pfam" id="PF09731">
    <property type="entry name" value="Mitofilin"/>
    <property type="match status" value="1"/>
</dbReference>
<evidence type="ECO:0000256" key="6">
    <source>
        <dbReference type="ARBA" id="ARBA00022946"/>
    </source>
</evidence>
<sequence>MPLLRQSLRVCRPIRSLPPSLHTTPPSIPPSLHTPSPPGARPTSPPSLHTPPPAAPATTPPSIHATPPSTPPSARSRSKLSLAALSALSLLAAYAAAIYSSLHNDSLADWLVTHIPTADRSIAYITSLLPAPQTPSSRFSPSPIQPINLAGHDPRLHPLLVNLNAIIDAANVNSPPSPAILTDSKSLIASLANILQDSTDIDLANLVASFHEKSAELDKATQFQQQRWARELEIERENLTRDYERRLGAEILNIQNVAHQKLQNELADLQIRAQRRWNRQLKARIEQERGNRLARLDALQKGLLQLSTLSASQNALFDSFIKSQKLSLALGALHTAIDQQSSFSNELHALTCVSGKNALVRTALSSVDPNQAIEPLTALNHRFHKLAHAIKSTGLLPENSGVAGHASSTIFSKFLFRKRGLPQDNDIPSILARVEFHLENSNLDQAAREINQLSGWPRLLAQDWLTMARRHLEVKQALEIIAAEATLQALQINIE</sequence>
<feature type="compositionally biased region" description="Pro residues" evidence="13">
    <location>
        <begin position="35"/>
        <end position="59"/>
    </location>
</feature>
<evidence type="ECO:0000256" key="4">
    <source>
        <dbReference type="ARBA" id="ARBA00022692"/>
    </source>
</evidence>
<dbReference type="OrthoDB" id="10261039at2759"/>
<evidence type="ECO:0000256" key="13">
    <source>
        <dbReference type="SAM" id="MobiDB-lite"/>
    </source>
</evidence>
<evidence type="ECO:0000256" key="3">
    <source>
        <dbReference type="ARBA" id="ARBA00018116"/>
    </source>
</evidence>
<organism evidence="14 15">
    <name type="scientific">Neolecta irregularis (strain DAH-3)</name>
    <dbReference type="NCBI Taxonomy" id="1198029"/>
    <lineage>
        <taxon>Eukaryota</taxon>
        <taxon>Fungi</taxon>
        <taxon>Dikarya</taxon>
        <taxon>Ascomycota</taxon>
        <taxon>Taphrinomycotina</taxon>
        <taxon>Neolectales</taxon>
        <taxon>Neolectaceae</taxon>
        <taxon>Neolecta</taxon>
    </lineage>
</organism>
<gene>
    <name evidence="14" type="ORF">NEOLI_003461</name>
</gene>
<evidence type="ECO:0000256" key="2">
    <source>
        <dbReference type="ARBA" id="ARBA00010877"/>
    </source>
</evidence>
<proteinExistence type="inferred from homology"/>
<comment type="subunit">
    <text evidence="12">Component of the mitochondrial contact site and cristae organizing system (MICOS) complex.</text>
</comment>
<evidence type="ECO:0000313" key="14">
    <source>
        <dbReference type="EMBL" id="OLL23391.1"/>
    </source>
</evidence>
<keyword evidence="10" id="KW-0472">Membrane</keyword>
<feature type="compositionally biased region" description="Low complexity" evidence="13">
    <location>
        <begin position="17"/>
        <end position="34"/>
    </location>
</feature>
<dbReference type="PANTHER" id="PTHR15415">
    <property type="entry name" value="MITOFILIN"/>
    <property type="match status" value="1"/>
</dbReference>
<evidence type="ECO:0000256" key="12">
    <source>
        <dbReference type="RuleBase" id="RU363000"/>
    </source>
</evidence>
<dbReference type="OMA" id="ANDMDAV"/>
<comment type="caution">
    <text evidence="14">The sequence shown here is derived from an EMBL/GenBank/DDBJ whole genome shotgun (WGS) entry which is preliminary data.</text>
</comment>
<dbReference type="PANTHER" id="PTHR15415:SF7">
    <property type="entry name" value="MICOS COMPLEX SUBUNIT MIC60"/>
    <property type="match status" value="1"/>
</dbReference>
<keyword evidence="6" id="KW-0809">Transit peptide</keyword>
<keyword evidence="9 12" id="KW-0496">Mitochondrion</keyword>
<keyword evidence="7" id="KW-1133">Transmembrane helix</keyword>
<keyword evidence="15" id="KW-1185">Reference proteome</keyword>
<comment type="function">
    <text evidence="11">Component of the MICOS complex, a large protein complex of the mitochondrial inner membrane that plays crucial roles in the maintenance of crista junctions, inner membrane architecture, and formation of contact sites to the outer membrane. Plays a role in keeping cristae membranes connected to the inner boundary membrane. Also promotes protein import via the mitochondrial intermembrane space assembly (MIA) pathway.</text>
</comment>
<keyword evidence="8" id="KW-0175">Coiled coil</keyword>
<name>A0A1U7LLJ9_NEOID</name>
<protein>
    <recommendedName>
        <fullName evidence="3 12">MICOS complex subunit MIC60</fullName>
    </recommendedName>
    <alternativeName>
        <fullName evidence="12">Mitofilin</fullName>
    </alternativeName>
</protein>
<evidence type="ECO:0000256" key="7">
    <source>
        <dbReference type="ARBA" id="ARBA00022989"/>
    </source>
</evidence>
<evidence type="ECO:0000256" key="10">
    <source>
        <dbReference type="ARBA" id="ARBA00023136"/>
    </source>
</evidence>
<feature type="region of interest" description="Disordered" evidence="13">
    <location>
        <begin position="15"/>
        <end position="76"/>
    </location>
</feature>
<dbReference type="AlphaFoldDB" id="A0A1U7LLJ9"/>
<evidence type="ECO:0000256" key="9">
    <source>
        <dbReference type="ARBA" id="ARBA00023128"/>
    </source>
</evidence>
<accession>A0A1U7LLJ9</accession>
<evidence type="ECO:0000256" key="5">
    <source>
        <dbReference type="ARBA" id="ARBA00022792"/>
    </source>
</evidence>